<protein>
    <submittedName>
        <fullName evidence="2">Putative secreted protein with PEP-CTERM sorting signal</fullName>
    </submittedName>
</protein>
<comment type="caution">
    <text evidence="2">The sequence shown here is derived from an EMBL/GenBank/DDBJ whole genome shotgun (WGS) entry which is preliminary data.</text>
</comment>
<keyword evidence="3" id="KW-1185">Reference proteome</keyword>
<feature type="region of interest" description="Disordered" evidence="1">
    <location>
        <begin position="35"/>
        <end position="86"/>
    </location>
</feature>
<name>A0A438MFL3_9ACTN</name>
<evidence type="ECO:0000313" key="3">
    <source>
        <dbReference type="Proteomes" id="UP000284824"/>
    </source>
</evidence>
<dbReference type="Proteomes" id="UP000284824">
    <property type="component" value="Unassembled WGS sequence"/>
</dbReference>
<gene>
    <name evidence="2" type="ORF">EDD27_7286</name>
</gene>
<dbReference type="RefSeq" id="WP_127936291.1">
    <property type="nucleotide sequence ID" value="NZ_SAUN01000001.1"/>
</dbReference>
<evidence type="ECO:0000256" key="1">
    <source>
        <dbReference type="SAM" id="MobiDB-lite"/>
    </source>
</evidence>
<evidence type="ECO:0000313" key="2">
    <source>
        <dbReference type="EMBL" id="RVX44544.1"/>
    </source>
</evidence>
<dbReference type="EMBL" id="SAUN01000001">
    <property type="protein sequence ID" value="RVX44544.1"/>
    <property type="molecule type" value="Genomic_DNA"/>
</dbReference>
<feature type="compositionally biased region" description="Basic and acidic residues" evidence="1">
    <location>
        <begin position="71"/>
        <end position="84"/>
    </location>
</feature>
<proteinExistence type="predicted"/>
<reference evidence="2 3" key="1">
    <citation type="submission" date="2019-01" db="EMBL/GenBank/DDBJ databases">
        <title>Sequencing the genomes of 1000 actinobacteria strains.</title>
        <authorList>
            <person name="Klenk H.-P."/>
        </authorList>
    </citation>
    <scope>NUCLEOTIDE SEQUENCE [LARGE SCALE GENOMIC DNA]</scope>
    <source>
        <strain evidence="2 3">DSM 43925</strain>
    </source>
</reference>
<dbReference type="AlphaFoldDB" id="A0A438MFL3"/>
<sequence>MAREITRSVLLAALLGGGIAWATIGSATAAYGKPYPPYPPHEQATQFQDAKQKAKRRQAGHQRSNSTVDVRVNDRPYVHGHEPTGEAATVTGAGALFAGAAGAAIARRRRETAGAK</sequence>
<organism evidence="2 3">
    <name type="scientific">Nonomuraea polychroma</name>
    <dbReference type="NCBI Taxonomy" id="46176"/>
    <lineage>
        <taxon>Bacteria</taxon>
        <taxon>Bacillati</taxon>
        <taxon>Actinomycetota</taxon>
        <taxon>Actinomycetes</taxon>
        <taxon>Streptosporangiales</taxon>
        <taxon>Streptosporangiaceae</taxon>
        <taxon>Nonomuraea</taxon>
    </lineage>
</organism>
<accession>A0A438MFL3</accession>